<organism evidence="2 3">
    <name type="scientific">Candidatus Phaeomarinibacter ectocarpi</name>
    <dbReference type="NCBI Taxonomy" id="1458461"/>
    <lineage>
        <taxon>Bacteria</taxon>
        <taxon>Pseudomonadati</taxon>
        <taxon>Pseudomonadota</taxon>
        <taxon>Alphaproteobacteria</taxon>
        <taxon>Hyphomicrobiales</taxon>
        <taxon>Parvibaculaceae</taxon>
        <taxon>Candidatus Phaeomarinibacter</taxon>
    </lineage>
</organism>
<dbReference type="KEGG" id="pect:BN1012_Phect2044"/>
<dbReference type="RefSeq" id="WP_043948356.1">
    <property type="nucleotide sequence ID" value="NZ_HG966617.1"/>
</dbReference>
<feature type="compositionally biased region" description="Basic and acidic residues" evidence="1">
    <location>
        <begin position="21"/>
        <end position="30"/>
    </location>
</feature>
<dbReference type="HOGENOM" id="CLU_2823113_0_0_5"/>
<dbReference type="AlphaFoldDB" id="X5MDL0"/>
<dbReference type="Proteomes" id="UP000032160">
    <property type="component" value="Chromosome I"/>
</dbReference>
<evidence type="ECO:0000256" key="1">
    <source>
        <dbReference type="SAM" id="MobiDB-lite"/>
    </source>
</evidence>
<gene>
    <name evidence="2" type="ORF">BN1012_Phect2044</name>
</gene>
<reference evidence="2 3" key="1">
    <citation type="journal article" date="2014" name="Front. Genet.">
        <title>Genome and metabolic network of "Candidatus Phaeomarinobacter ectocarpi" Ec32, a new candidate genus of Alphaproteobacteria frequently associated with brown algae.</title>
        <authorList>
            <person name="Dittami S.M."/>
            <person name="Barbeyron T."/>
            <person name="Boyen C."/>
            <person name="Cambefort J."/>
            <person name="Collet G."/>
            <person name="Delage L."/>
            <person name="Gobet A."/>
            <person name="Groisillier A."/>
            <person name="Leblanc C."/>
            <person name="Michel G."/>
            <person name="Scornet D."/>
            <person name="Siegel A."/>
            <person name="Tapia J.E."/>
            <person name="Tonon T."/>
        </authorList>
    </citation>
    <scope>NUCLEOTIDE SEQUENCE [LARGE SCALE GENOMIC DNA]</scope>
    <source>
        <strain evidence="2 3">Ec32</strain>
    </source>
</reference>
<sequence>MVMKSKTRASGREPGAPNTRHGNDFADRQARQAAALKANLQRRKQQAKARAAEAGAEADRSPTKQD</sequence>
<evidence type="ECO:0000313" key="3">
    <source>
        <dbReference type="Proteomes" id="UP000032160"/>
    </source>
</evidence>
<keyword evidence="3" id="KW-1185">Reference proteome</keyword>
<dbReference type="EMBL" id="HG966617">
    <property type="protein sequence ID" value="CDO60257.1"/>
    <property type="molecule type" value="Genomic_DNA"/>
</dbReference>
<feature type="region of interest" description="Disordered" evidence="1">
    <location>
        <begin position="1"/>
        <end position="66"/>
    </location>
</feature>
<evidence type="ECO:0000313" key="2">
    <source>
        <dbReference type="EMBL" id="CDO60257.1"/>
    </source>
</evidence>
<protein>
    <submittedName>
        <fullName evidence="2">Uncharacterized protein</fullName>
    </submittedName>
</protein>
<proteinExistence type="predicted"/>
<name>X5MDL0_9HYPH</name>
<dbReference type="STRING" id="1458461.BN1012_Phect2044"/>
<accession>X5MDL0</accession>
<feature type="compositionally biased region" description="Basic and acidic residues" evidence="1">
    <location>
        <begin position="57"/>
        <end position="66"/>
    </location>
</feature>